<reference evidence="2 3" key="1">
    <citation type="journal article" date="2014" name="Genome Biol. Evol.">
        <title>The genome of the myxosporean Thelohanellus kitauei shows adaptations to nutrient acquisition within its fish host.</title>
        <authorList>
            <person name="Yang Y."/>
            <person name="Xiong J."/>
            <person name="Zhou Z."/>
            <person name="Huo F."/>
            <person name="Miao W."/>
            <person name="Ran C."/>
            <person name="Liu Y."/>
            <person name="Zhang J."/>
            <person name="Feng J."/>
            <person name="Wang M."/>
            <person name="Wang M."/>
            <person name="Wang L."/>
            <person name="Yao B."/>
        </authorList>
    </citation>
    <scope>NUCLEOTIDE SEQUENCE [LARGE SCALE GENOMIC DNA]</scope>
    <source>
        <strain evidence="2">Wuqing</strain>
    </source>
</reference>
<feature type="compositionally biased region" description="Polar residues" evidence="1">
    <location>
        <begin position="67"/>
        <end position="87"/>
    </location>
</feature>
<name>A0A0C2JHB5_THEKT</name>
<feature type="region of interest" description="Disordered" evidence="1">
    <location>
        <begin position="217"/>
        <end position="328"/>
    </location>
</feature>
<feature type="compositionally biased region" description="Basic and acidic residues" evidence="1">
    <location>
        <begin position="237"/>
        <end position="246"/>
    </location>
</feature>
<feature type="region of interest" description="Disordered" evidence="1">
    <location>
        <begin position="516"/>
        <end position="570"/>
    </location>
</feature>
<feature type="compositionally biased region" description="Basic and acidic residues" evidence="1">
    <location>
        <begin position="438"/>
        <end position="447"/>
    </location>
</feature>
<feature type="compositionally biased region" description="Basic and acidic residues" evidence="1">
    <location>
        <begin position="548"/>
        <end position="570"/>
    </location>
</feature>
<feature type="compositionally biased region" description="Polar residues" evidence="1">
    <location>
        <begin position="268"/>
        <end position="277"/>
    </location>
</feature>
<feature type="compositionally biased region" description="Basic and acidic residues" evidence="1">
    <location>
        <begin position="159"/>
        <end position="175"/>
    </location>
</feature>
<comment type="caution">
    <text evidence="2">The sequence shown here is derived from an EMBL/GenBank/DDBJ whole genome shotgun (WGS) entry which is preliminary data.</text>
</comment>
<keyword evidence="3" id="KW-1185">Reference proteome</keyword>
<accession>A0A0C2JHB5</accession>
<dbReference type="AlphaFoldDB" id="A0A0C2JHB5"/>
<dbReference type="EMBL" id="JWZT01002732">
    <property type="protein sequence ID" value="KII68668.1"/>
    <property type="molecule type" value="Genomic_DNA"/>
</dbReference>
<feature type="compositionally biased region" description="Polar residues" evidence="1">
    <location>
        <begin position="314"/>
        <end position="328"/>
    </location>
</feature>
<feature type="compositionally biased region" description="Basic and acidic residues" evidence="1">
    <location>
        <begin position="456"/>
        <end position="465"/>
    </location>
</feature>
<sequence>MKMVEPNSVLRSLRPQERAQQSSKDRNQTGFKSEHGKKPKAFQKDTSGCSGIWDISKAYIDLGSSGKLLTNSKPSTTKLGSTLSPKSDVQKLGTSKIRASPRIEQNVKTSGKSLPIKKRTRVLPEVEFSDSEDLLVGAAPKGGSHSIQTPMFQKNIKSKTNDKDSSNDFVKDKEPNIKTVKASGLDKTVERGLVNKKLQTGHASEAQITKYTGSSLASKKGARIAVESSKTVNSRSRKADVCESKSHVSTRNPKPNDKKKVPTKVAGSKTQLISKSSFAPGKTENESKKLKVEKTRSGSNAPTSLLKYFDHNKNGNVADTNKKSQGNSTMSQNEFIFCKSVKELLRQIRNDPSHVETYLKRYSISIGPYSQSGANSLNRGFGEADKNFDVKSKKLKHSEKDRKEGSPTLQVLIENIKRPASKDVSNKIPCSLSQDSNDTQKGDEPSRNLKSSVKISSKDKTTESKNDFKKVNEDFLTNNGCTTSALGEIITHTKAANVSNVQDFKQTNKSCLKRMENTKRQLSEDPRTAESEHTASISSKVTTSQDFDNVRIKDNTEKTIKTKQESSRSL</sequence>
<feature type="compositionally biased region" description="Basic and acidic residues" evidence="1">
    <location>
        <begin position="23"/>
        <end position="36"/>
    </location>
</feature>
<evidence type="ECO:0000256" key="1">
    <source>
        <dbReference type="SAM" id="MobiDB-lite"/>
    </source>
</evidence>
<feature type="compositionally biased region" description="Basic and acidic residues" evidence="1">
    <location>
        <begin position="283"/>
        <end position="296"/>
    </location>
</feature>
<feature type="region of interest" description="Disordered" evidence="1">
    <location>
        <begin position="139"/>
        <end position="175"/>
    </location>
</feature>
<evidence type="ECO:0000313" key="3">
    <source>
        <dbReference type="Proteomes" id="UP000031668"/>
    </source>
</evidence>
<gene>
    <name evidence="2" type="ORF">RF11_09543</name>
</gene>
<feature type="region of interest" description="Disordered" evidence="1">
    <location>
        <begin position="1"/>
        <end position="49"/>
    </location>
</feature>
<feature type="compositionally biased region" description="Polar residues" evidence="1">
    <location>
        <begin position="534"/>
        <end position="547"/>
    </location>
</feature>
<evidence type="ECO:0000313" key="2">
    <source>
        <dbReference type="EMBL" id="KII68668.1"/>
    </source>
</evidence>
<feature type="compositionally biased region" description="Basic and acidic residues" evidence="1">
    <location>
        <begin position="516"/>
        <end position="533"/>
    </location>
</feature>
<feature type="region of interest" description="Disordered" evidence="1">
    <location>
        <begin position="422"/>
        <end position="465"/>
    </location>
</feature>
<dbReference type="Proteomes" id="UP000031668">
    <property type="component" value="Unassembled WGS sequence"/>
</dbReference>
<organism evidence="2 3">
    <name type="scientific">Thelohanellus kitauei</name>
    <name type="common">Myxosporean</name>
    <dbReference type="NCBI Taxonomy" id="669202"/>
    <lineage>
        <taxon>Eukaryota</taxon>
        <taxon>Metazoa</taxon>
        <taxon>Cnidaria</taxon>
        <taxon>Myxozoa</taxon>
        <taxon>Myxosporea</taxon>
        <taxon>Bivalvulida</taxon>
        <taxon>Platysporina</taxon>
        <taxon>Myxobolidae</taxon>
        <taxon>Thelohanellus</taxon>
    </lineage>
</organism>
<proteinExistence type="predicted"/>
<feature type="region of interest" description="Disordered" evidence="1">
    <location>
        <begin position="66"/>
        <end position="112"/>
    </location>
</feature>
<protein>
    <submittedName>
        <fullName evidence="2">Uncharacterized protein</fullName>
    </submittedName>
</protein>